<feature type="region of interest" description="Disordered" evidence="5">
    <location>
        <begin position="1"/>
        <end position="25"/>
    </location>
</feature>
<evidence type="ECO:0000256" key="1">
    <source>
        <dbReference type="ARBA" id="ARBA00005246"/>
    </source>
</evidence>
<name>A0A1E4TP37_PACTA</name>
<proteinExistence type="inferred from homology"/>
<accession>A0A1E4TP37</accession>
<dbReference type="Proteomes" id="UP000094236">
    <property type="component" value="Unassembled WGS sequence"/>
</dbReference>
<protein>
    <recommendedName>
        <fullName evidence="2 4">Autophagy-related protein 13</fullName>
    </recommendedName>
</protein>
<dbReference type="STRING" id="669874.A0A1E4TP37"/>
<dbReference type="Gene3D" id="3.30.900.10">
    <property type="entry name" value="HORMA domain"/>
    <property type="match status" value="1"/>
</dbReference>
<reference evidence="8" key="1">
    <citation type="submission" date="2016-05" db="EMBL/GenBank/DDBJ databases">
        <title>Comparative genomics of biotechnologically important yeasts.</title>
        <authorList>
            <consortium name="DOE Joint Genome Institute"/>
            <person name="Riley R."/>
            <person name="Haridas S."/>
            <person name="Wolfe K.H."/>
            <person name="Lopes M.R."/>
            <person name="Hittinger C.T."/>
            <person name="Goker M."/>
            <person name="Salamov A."/>
            <person name="Wisecaver J."/>
            <person name="Long T.M."/>
            <person name="Aerts A.L."/>
            <person name="Barry K."/>
            <person name="Choi C."/>
            <person name="Clum A."/>
            <person name="Coughlan A.Y."/>
            <person name="Deshpande S."/>
            <person name="Douglass A.P."/>
            <person name="Hanson S.J."/>
            <person name="Klenk H.-P."/>
            <person name="Labutti K."/>
            <person name="Lapidus A."/>
            <person name="Lindquist E."/>
            <person name="Lipzen A."/>
            <person name="Meier-Kolthoff J.P."/>
            <person name="Ohm R.A."/>
            <person name="Otillar R.P."/>
            <person name="Pangilinan J."/>
            <person name="Peng Y."/>
            <person name="Rokas A."/>
            <person name="Rosa C.A."/>
            <person name="Scheuner C."/>
            <person name="Sibirny A.A."/>
            <person name="Slot J.C."/>
            <person name="Stielow J.B."/>
            <person name="Sun H."/>
            <person name="Kurtzman C.P."/>
            <person name="Blackwell M."/>
            <person name="Grigoriev I.V."/>
            <person name="Jeffries T.W."/>
        </authorList>
    </citation>
    <scope>NUCLEOTIDE SEQUENCE [LARGE SCALE GENOMIC DNA]</scope>
    <source>
        <strain evidence="8">NRRL Y-2460</strain>
    </source>
</reference>
<dbReference type="GO" id="GO:0000423">
    <property type="term" value="P:mitophagy"/>
    <property type="evidence" value="ECO:0007669"/>
    <property type="project" value="TreeGrafter"/>
</dbReference>
<dbReference type="GO" id="GO:0005829">
    <property type="term" value="C:cytosol"/>
    <property type="evidence" value="ECO:0007669"/>
    <property type="project" value="TreeGrafter"/>
</dbReference>
<feature type="domain" description="Autophagy-related protein 13 N-terminal" evidence="6">
    <location>
        <begin position="34"/>
        <end position="157"/>
    </location>
</feature>
<dbReference type="GO" id="GO:0034727">
    <property type="term" value="P:piecemeal microautophagy of the nucleus"/>
    <property type="evidence" value="ECO:0007669"/>
    <property type="project" value="TreeGrafter"/>
</dbReference>
<dbReference type="InterPro" id="IPR018731">
    <property type="entry name" value="Atg13_N"/>
</dbReference>
<evidence type="ECO:0000313" key="7">
    <source>
        <dbReference type="EMBL" id="ODV93526.1"/>
    </source>
</evidence>
<feature type="non-terminal residue" evidence="7">
    <location>
        <position position="157"/>
    </location>
</feature>
<evidence type="ECO:0000313" key="8">
    <source>
        <dbReference type="Proteomes" id="UP000094236"/>
    </source>
</evidence>
<evidence type="ECO:0000256" key="5">
    <source>
        <dbReference type="SAM" id="MobiDB-lite"/>
    </source>
</evidence>
<evidence type="ECO:0000259" key="6">
    <source>
        <dbReference type="Pfam" id="PF10033"/>
    </source>
</evidence>
<dbReference type="Pfam" id="PF10033">
    <property type="entry name" value="ATG13"/>
    <property type="match status" value="1"/>
</dbReference>
<sequence>MSYFNNSSDNNNLSKQKIKSSHSNRNIDKSTQVIQNFFLKASHIIAQARSPPPSPVKAHHVETKGSQVKLNKWFNLELDEYDAPPREDLKLWRILSSSSSSDLSSSILNLPPLVIETYLDLRDLNNNQTLILLDKGNLISVTRGTKKTEVVLERWLV</sequence>
<comment type="similarity">
    <text evidence="1 4">Belongs to the ATG13 family. Fungi subfamily.</text>
</comment>
<dbReference type="InterPro" id="IPR040182">
    <property type="entry name" value="ATG13"/>
</dbReference>
<dbReference type="PANTHER" id="PTHR13430">
    <property type="match status" value="1"/>
</dbReference>
<dbReference type="PANTHER" id="PTHR13430:SF4">
    <property type="entry name" value="AUTOPHAGY-RELATED PROTEIN 13"/>
    <property type="match status" value="1"/>
</dbReference>
<dbReference type="InterPro" id="IPR036570">
    <property type="entry name" value="HORMA_dom_sf"/>
</dbReference>
<evidence type="ECO:0000256" key="3">
    <source>
        <dbReference type="ARBA" id="ARBA00023006"/>
    </source>
</evidence>
<dbReference type="GO" id="GO:0034497">
    <property type="term" value="P:protein localization to phagophore assembly site"/>
    <property type="evidence" value="ECO:0007669"/>
    <property type="project" value="TreeGrafter"/>
</dbReference>
<keyword evidence="8" id="KW-1185">Reference proteome</keyword>
<feature type="compositionally biased region" description="Polar residues" evidence="5">
    <location>
        <begin position="1"/>
        <end position="15"/>
    </location>
</feature>
<keyword evidence="3 4" id="KW-0072">Autophagy</keyword>
<dbReference type="OrthoDB" id="70161at2759"/>
<dbReference type="GO" id="GO:1990316">
    <property type="term" value="C:Atg1/ULK1 kinase complex"/>
    <property type="evidence" value="ECO:0007669"/>
    <property type="project" value="InterPro"/>
</dbReference>
<evidence type="ECO:0000256" key="2">
    <source>
        <dbReference type="ARBA" id="ARBA00013801"/>
    </source>
</evidence>
<dbReference type="GO" id="GO:0000407">
    <property type="term" value="C:phagophore assembly site"/>
    <property type="evidence" value="ECO:0007669"/>
    <property type="project" value="TreeGrafter"/>
</dbReference>
<dbReference type="EMBL" id="KV454018">
    <property type="protein sequence ID" value="ODV93526.1"/>
    <property type="molecule type" value="Genomic_DNA"/>
</dbReference>
<dbReference type="AlphaFoldDB" id="A0A1E4TP37"/>
<evidence type="ECO:0000256" key="4">
    <source>
        <dbReference type="RuleBase" id="RU361214"/>
    </source>
</evidence>
<organism evidence="7 8">
    <name type="scientific">Pachysolen tannophilus NRRL Y-2460</name>
    <dbReference type="NCBI Taxonomy" id="669874"/>
    <lineage>
        <taxon>Eukaryota</taxon>
        <taxon>Fungi</taxon>
        <taxon>Dikarya</taxon>
        <taxon>Ascomycota</taxon>
        <taxon>Saccharomycotina</taxon>
        <taxon>Pichiomycetes</taxon>
        <taxon>Pachysolenaceae</taxon>
        <taxon>Pachysolen</taxon>
    </lineage>
</organism>
<gene>
    <name evidence="7" type="ORF">PACTADRAFT_62456</name>
</gene>